<dbReference type="Pfam" id="PF14303">
    <property type="entry name" value="NAM-associated"/>
    <property type="match status" value="1"/>
</dbReference>
<keyword evidence="3" id="KW-1185">Reference proteome</keyword>
<dbReference type="Proteomes" id="UP000275267">
    <property type="component" value="Unassembled WGS sequence"/>
</dbReference>
<gene>
    <name evidence="2" type="ORF">C2845_PM07G07840</name>
</gene>
<feature type="domain" description="No apical meristem-associated C-terminal" evidence="1">
    <location>
        <begin position="8"/>
        <end position="54"/>
    </location>
</feature>
<evidence type="ECO:0000313" key="2">
    <source>
        <dbReference type="EMBL" id="RLN22229.1"/>
    </source>
</evidence>
<accession>A0A3L6SI00</accession>
<dbReference type="OrthoDB" id="695497at2759"/>
<organism evidence="2 3">
    <name type="scientific">Panicum miliaceum</name>
    <name type="common">Proso millet</name>
    <name type="synonym">Broomcorn millet</name>
    <dbReference type="NCBI Taxonomy" id="4540"/>
    <lineage>
        <taxon>Eukaryota</taxon>
        <taxon>Viridiplantae</taxon>
        <taxon>Streptophyta</taxon>
        <taxon>Embryophyta</taxon>
        <taxon>Tracheophyta</taxon>
        <taxon>Spermatophyta</taxon>
        <taxon>Magnoliopsida</taxon>
        <taxon>Liliopsida</taxon>
        <taxon>Poales</taxon>
        <taxon>Poaceae</taxon>
        <taxon>PACMAD clade</taxon>
        <taxon>Panicoideae</taxon>
        <taxon>Panicodae</taxon>
        <taxon>Paniceae</taxon>
        <taxon>Panicinae</taxon>
        <taxon>Panicum</taxon>
        <taxon>Panicum sect. Panicum</taxon>
    </lineage>
</organism>
<dbReference type="InterPro" id="IPR029466">
    <property type="entry name" value="NAM-associated_C"/>
</dbReference>
<sequence>MEERKVAIKEKRLNLHEEEVQAKKMEQESKIMFMDVSVLDETQKAYVQQMRMQILASRMGGSGNESV</sequence>
<proteinExistence type="predicted"/>
<name>A0A3L6SI00_PANMI</name>
<evidence type="ECO:0000313" key="3">
    <source>
        <dbReference type="Proteomes" id="UP000275267"/>
    </source>
</evidence>
<dbReference type="AlphaFoldDB" id="A0A3L6SI00"/>
<dbReference type="EMBL" id="PQIB02000004">
    <property type="protein sequence ID" value="RLN22229.1"/>
    <property type="molecule type" value="Genomic_DNA"/>
</dbReference>
<comment type="caution">
    <text evidence="2">The sequence shown here is derived from an EMBL/GenBank/DDBJ whole genome shotgun (WGS) entry which is preliminary data.</text>
</comment>
<evidence type="ECO:0000259" key="1">
    <source>
        <dbReference type="Pfam" id="PF14303"/>
    </source>
</evidence>
<reference evidence="3" key="1">
    <citation type="journal article" date="2019" name="Nat. Commun.">
        <title>The genome of broomcorn millet.</title>
        <authorList>
            <person name="Zou C."/>
            <person name="Miki D."/>
            <person name="Li D."/>
            <person name="Tang Q."/>
            <person name="Xiao L."/>
            <person name="Rajput S."/>
            <person name="Deng P."/>
            <person name="Jia W."/>
            <person name="Huang R."/>
            <person name="Zhang M."/>
            <person name="Sun Y."/>
            <person name="Hu J."/>
            <person name="Fu X."/>
            <person name="Schnable P.S."/>
            <person name="Li F."/>
            <person name="Zhang H."/>
            <person name="Feng B."/>
            <person name="Zhu X."/>
            <person name="Liu R."/>
            <person name="Schnable J.C."/>
            <person name="Zhu J.-K."/>
            <person name="Zhang H."/>
        </authorList>
    </citation>
    <scope>NUCLEOTIDE SEQUENCE [LARGE SCALE GENOMIC DNA]</scope>
</reference>
<protein>
    <recommendedName>
        <fullName evidence="1">No apical meristem-associated C-terminal domain-containing protein</fullName>
    </recommendedName>
</protein>